<sequence>MSKDTKIGIVTAAGYTEAEKYYGRLHGLLDAVKASTILSPAQKQNLIIMANLSLPATILRKERAVGIIPSIPGYKFARESLEETVLVVQKKLEMSKVGRMLPFCAFNGGNDVFVDIGDKSWGVLVCQEYFGGVKGGRIGGERTLHVGDQFLSAGSNDFKARVVGTTAWIASPGETVELLDELKGLIEGKEENGV</sequence>
<evidence type="ECO:0000256" key="8">
    <source>
        <dbReference type="ARBA" id="ARBA00022801"/>
    </source>
</evidence>
<gene>
    <name evidence="13" type="primary">ISN1</name>
    <name evidence="13" type="ORF">LOCC1_G002510</name>
</gene>
<evidence type="ECO:0000256" key="12">
    <source>
        <dbReference type="ARBA" id="ARBA00047413"/>
    </source>
</evidence>
<dbReference type="GO" id="GO:0009117">
    <property type="term" value="P:nucleotide metabolic process"/>
    <property type="evidence" value="ECO:0007669"/>
    <property type="project" value="UniProtKB-KW"/>
</dbReference>
<keyword evidence="9" id="KW-0067">ATP-binding</keyword>
<evidence type="ECO:0000256" key="1">
    <source>
        <dbReference type="ARBA" id="ARBA00001946"/>
    </source>
</evidence>
<comment type="catalytic activity">
    <reaction evidence="12">
        <text>IMP + H2O = inosine + phosphate</text>
        <dbReference type="Rhea" id="RHEA:27718"/>
        <dbReference type="ChEBI" id="CHEBI:15377"/>
        <dbReference type="ChEBI" id="CHEBI:17596"/>
        <dbReference type="ChEBI" id="CHEBI:43474"/>
        <dbReference type="ChEBI" id="CHEBI:58053"/>
        <dbReference type="EC" id="3.1.3.99"/>
    </reaction>
</comment>
<dbReference type="AlphaFoldDB" id="A0A8H8UFJ5"/>
<dbReference type="GO" id="GO:0005524">
    <property type="term" value="F:ATP binding"/>
    <property type="evidence" value="ECO:0007669"/>
    <property type="project" value="UniProtKB-KW"/>
</dbReference>
<dbReference type="GO" id="GO:0000287">
    <property type="term" value="F:magnesium ion binding"/>
    <property type="evidence" value="ECO:0007669"/>
    <property type="project" value="InterPro"/>
</dbReference>
<keyword evidence="14" id="KW-1185">Reference proteome</keyword>
<protein>
    <recommendedName>
        <fullName evidence="5">IMP-specific 5'-nucleotidase 1</fullName>
        <ecNumber evidence="4">3.1.3.99</ecNumber>
    </recommendedName>
</protein>
<keyword evidence="7" id="KW-0547">Nucleotide-binding</keyword>
<reference evidence="13 14" key="1">
    <citation type="submission" date="2018-05" db="EMBL/GenBank/DDBJ databases">
        <title>Genome sequencing and assembly of the regulated plant pathogen Lachnellula willkommii and related sister species for the development of diagnostic species identification markers.</title>
        <authorList>
            <person name="Giroux E."/>
            <person name="Bilodeau G."/>
        </authorList>
    </citation>
    <scope>NUCLEOTIDE SEQUENCE [LARGE SCALE GENOMIC DNA]</scope>
    <source>
        <strain evidence="13 14">CBS 160.35</strain>
    </source>
</reference>
<evidence type="ECO:0000256" key="11">
    <source>
        <dbReference type="ARBA" id="ARBA00023080"/>
    </source>
</evidence>
<dbReference type="InterPro" id="IPR009453">
    <property type="entry name" value="ISN1"/>
</dbReference>
<comment type="similarity">
    <text evidence="2">Belongs to the ISN1 family.</text>
</comment>
<organism evidence="13 14">
    <name type="scientific">Lachnellula occidentalis</name>
    <dbReference type="NCBI Taxonomy" id="215460"/>
    <lineage>
        <taxon>Eukaryota</taxon>
        <taxon>Fungi</taxon>
        <taxon>Dikarya</taxon>
        <taxon>Ascomycota</taxon>
        <taxon>Pezizomycotina</taxon>
        <taxon>Leotiomycetes</taxon>
        <taxon>Helotiales</taxon>
        <taxon>Lachnaceae</taxon>
        <taxon>Lachnellula</taxon>
    </lineage>
</organism>
<comment type="subunit">
    <text evidence="3">Homotetramer.</text>
</comment>
<dbReference type="GO" id="GO:0006190">
    <property type="term" value="P:inosine salvage"/>
    <property type="evidence" value="ECO:0007669"/>
    <property type="project" value="InterPro"/>
</dbReference>
<keyword evidence="8" id="KW-0378">Hydrolase</keyword>
<dbReference type="GO" id="GO:0008253">
    <property type="term" value="F:5'-nucleotidase activity"/>
    <property type="evidence" value="ECO:0007669"/>
    <property type="project" value="InterPro"/>
</dbReference>
<dbReference type="GO" id="GO:0071592">
    <property type="term" value="P:nicotinic acid riboside biosynthetic process"/>
    <property type="evidence" value="ECO:0007669"/>
    <property type="project" value="TreeGrafter"/>
</dbReference>
<dbReference type="GO" id="GO:0071590">
    <property type="term" value="P:nicotinamide riboside biosynthetic process"/>
    <property type="evidence" value="ECO:0007669"/>
    <property type="project" value="TreeGrafter"/>
</dbReference>
<dbReference type="PANTHER" id="PTHR28213:SF1">
    <property type="entry name" value="IMP-SPECIFIC 5'-NUCLEOTIDASE 1"/>
    <property type="match status" value="1"/>
</dbReference>
<evidence type="ECO:0000256" key="3">
    <source>
        <dbReference type="ARBA" id="ARBA00011881"/>
    </source>
</evidence>
<name>A0A8H8UFJ5_9HELO</name>
<keyword evidence="10" id="KW-0460">Magnesium</keyword>
<dbReference type="OrthoDB" id="185373at2759"/>
<evidence type="ECO:0000256" key="10">
    <source>
        <dbReference type="ARBA" id="ARBA00022842"/>
    </source>
</evidence>
<evidence type="ECO:0000256" key="6">
    <source>
        <dbReference type="ARBA" id="ARBA00022723"/>
    </source>
</evidence>
<evidence type="ECO:0000313" key="14">
    <source>
        <dbReference type="Proteomes" id="UP000443090"/>
    </source>
</evidence>
<evidence type="ECO:0000256" key="5">
    <source>
        <dbReference type="ARBA" id="ARBA00015544"/>
    </source>
</evidence>
<evidence type="ECO:0000256" key="9">
    <source>
        <dbReference type="ARBA" id="ARBA00022840"/>
    </source>
</evidence>
<dbReference type="EC" id="3.1.3.99" evidence="4"/>
<evidence type="ECO:0000256" key="7">
    <source>
        <dbReference type="ARBA" id="ARBA00022741"/>
    </source>
</evidence>
<evidence type="ECO:0000256" key="4">
    <source>
        <dbReference type="ARBA" id="ARBA00012894"/>
    </source>
</evidence>
<comment type="caution">
    <text evidence="13">The sequence shown here is derived from an EMBL/GenBank/DDBJ whole genome shotgun (WGS) entry which is preliminary data.</text>
</comment>
<dbReference type="Proteomes" id="UP000443090">
    <property type="component" value="Unassembled WGS sequence"/>
</dbReference>
<dbReference type="EMBL" id="QGMI01000151">
    <property type="protein sequence ID" value="TVY46386.1"/>
    <property type="molecule type" value="Genomic_DNA"/>
</dbReference>
<comment type="cofactor">
    <cofactor evidence="1">
        <name>Mg(2+)</name>
        <dbReference type="ChEBI" id="CHEBI:18420"/>
    </cofactor>
</comment>
<evidence type="ECO:0000313" key="13">
    <source>
        <dbReference type="EMBL" id="TVY46386.1"/>
    </source>
</evidence>
<proteinExistence type="inferred from homology"/>
<keyword evidence="6" id="KW-0479">Metal-binding</keyword>
<keyword evidence="11" id="KW-0546">Nucleotide metabolism</keyword>
<dbReference type="PANTHER" id="PTHR28213">
    <property type="entry name" value="IMP-SPECIFIC 5'-NUCLEOTIDASE 1"/>
    <property type="match status" value="1"/>
</dbReference>
<evidence type="ECO:0000256" key="2">
    <source>
        <dbReference type="ARBA" id="ARBA00005307"/>
    </source>
</evidence>
<accession>A0A8H8UFJ5</accession>
<dbReference type="Pfam" id="PF06437">
    <property type="entry name" value="ISN1"/>
    <property type="match status" value="1"/>
</dbReference>